<dbReference type="InterPro" id="IPR027787">
    <property type="entry name" value="Alpha/beta-hydrolase_catalytic"/>
</dbReference>
<comment type="caution">
    <text evidence="4">The sequence shown here is derived from an EMBL/GenBank/DDBJ whole genome shotgun (WGS) entry which is preliminary data.</text>
</comment>
<dbReference type="OrthoDB" id="4397445at2"/>
<evidence type="ECO:0000313" key="5">
    <source>
        <dbReference type="Proteomes" id="UP000028981"/>
    </source>
</evidence>
<keyword evidence="1" id="KW-1133">Transmembrane helix</keyword>
<gene>
    <name evidence="4" type="ORF">JP75_15190</name>
</gene>
<evidence type="ECO:0000259" key="2">
    <source>
        <dbReference type="Pfam" id="PF10081"/>
    </source>
</evidence>
<organism evidence="4 5">
    <name type="scientific">Devosia riboflavina</name>
    <dbReference type="NCBI Taxonomy" id="46914"/>
    <lineage>
        <taxon>Bacteria</taxon>
        <taxon>Pseudomonadati</taxon>
        <taxon>Pseudomonadota</taxon>
        <taxon>Alphaproteobacteria</taxon>
        <taxon>Hyphomicrobiales</taxon>
        <taxon>Devosiaceae</taxon>
        <taxon>Devosia</taxon>
    </lineage>
</organism>
<dbReference type="AlphaFoldDB" id="A0A087M0W5"/>
<keyword evidence="1" id="KW-0472">Membrane</keyword>
<feature type="transmembrane region" description="Helical" evidence="1">
    <location>
        <begin position="40"/>
        <end position="64"/>
    </location>
</feature>
<dbReference type="EMBL" id="JQGC01000013">
    <property type="protein sequence ID" value="KFL30518.1"/>
    <property type="molecule type" value="Genomic_DNA"/>
</dbReference>
<keyword evidence="1" id="KW-0812">Transmembrane</keyword>
<sequence>MRLIERIGSYISIAGLIVGILFFALSLTPSLIPRPAVVQGLLSGCVFAVGYAVGAVLFWFWTYLQLHPANLAVRRWLRWGLLAIAGVIALICLYRYTGWQNTVRAEMQLEPMEDSHVFLVIMLALIPALLLVSIGTLLTRGTQRVAALLRTRMPPRAATLAGIVIVGIVTGLLVNGVLVRGLLDFADETFLRIDAIVALTGNPAPTDPLRSGSQASLVPWTSIGRDGRVYIETQPTAENIEAVTGRPALTPLRTYVGLRSAETLAQRADLALAEMLRVGAFDRSTLVIIMPVGTGWIDPPSIDALEYLLDGDVASVAIQYSYLTSPLSLLVEPDEGKSTAQALFDIVYNYWRALPADQRPRLFLNGLSLGANSSQASTMFLDVLAAPFDGALWVGPPFTSTVWRWSTANRADQSPEWRPVFGDSSSVRFANRGADLAEPGGDWGPMRIAFLQYPSDPIVFFDYDTIFRAPAWMEGERGEGVSPEFHWYPIVTFLQLAMDMALSNTSPIGYGHVYSAADYADAWYALVEPEGWRAEKLTALKAALAQNTGRAE</sequence>
<name>A0A087M0W5_9HYPH</name>
<evidence type="ECO:0000256" key="1">
    <source>
        <dbReference type="SAM" id="Phobius"/>
    </source>
</evidence>
<feature type="transmembrane region" description="Helical" evidence="1">
    <location>
        <begin position="7"/>
        <end position="28"/>
    </location>
</feature>
<feature type="domain" description="Alpha/beta-hydrolase N-terminal" evidence="3">
    <location>
        <begin position="27"/>
        <end position="234"/>
    </location>
</feature>
<evidence type="ECO:0000259" key="3">
    <source>
        <dbReference type="Pfam" id="PF15420"/>
    </source>
</evidence>
<dbReference type="Proteomes" id="UP000028981">
    <property type="component" value="Unassembled WGS sequence"/>
</dbReference>
<feature type="transmembrane region" description="Helical" evidence="1">
    <location>
        <begin position="76"/>
        <end position="96"/>
    </location>
</feature>
<dbReference type="InterPro" id="IPR027788">
    <property type="entry name" value="Alpha/beta-hydrolase_N_dom"/>
</dbReference>
<reference evidence="4 5" key="1">
    <citation type="submission" date="2014-08" db="EMBL/GenBank/DDBJ databases">
        <authorList>
            <person name="Hassan Y.I."/>
            <person name="Lepp D."/>
            <person name="Zhou T."/>
        </authorList>
    </citation>
    <scope>NUCLEOTIDE SEQUENCE [LARGE SCALE GENOMIC DNA]</scope>
    <source>
        <strain evidence="4 5">IFO13584</strain>
    </source>
</reference>
<dbReference type="RefSeq" id="WP_035084229.1">
    <property type="nucleotide sequence ID" value="NZ_JQGC01000013.1"/>
</dbReference>
<keyword evidence="5" id="KW-1185">Reference proteome</keyword>
<accession>A0A087M0W5</accession>
<feature type="domain" description="Alpha/beta-hydrolase catalytic" evidence="2">
    <location>
        <begin position="252"/>
        <end position="539"/>
    </location>
</feature>
<proteinExistence type="predicted"/>
<evidence type="ECO:0000313" key="4">
    <source>
        <dbReference type="EMBL" id="KFL30518.1"/>
    </source>
</evidence>
<dbReference type="Pfam" id="PF10081">
    <property type="entry name" value="Abhydrolase_9"/>
    <property type="match status" value="1"/>
</dbReference>
<protein>
    <submittedName>
        <fullName evidence="4">Membrane protein</fullName>
    </submittedName>
</protein>
<dbReference type="PIRSF" id="PIRSF007542">
    <property type="entry name" value="UCP007542"/>
    <property type="match status" value="1"/>
</dbReference>
<dbReference type="STRING" id="46914.JP75_15190"/>
<dbReference type="InterPro" id="IPR012037">
    <property type="entry name" value="Alpha/beta-hydrolase_fam"/>
</dbReference>
<dbReference type="Pfam" id="PF15420">
    <property type="entry name" value="Abhydrolase_9_N"/>
    <property type="match status" value="1"/>
</dbReference>
<feature type="transmembrane region" description="Helical" evidence="1">
    <location>
        <begin position="160"/>
        <end position="183"/>
    </location>
</feature>
<dbReference type="ESTHER" id="9rhiz-a0a087m0w5">
    <property type="family name" value="Abhydrolase_9"/>
</dbReference>
<feature type="transmembrane region" description="Helical" evidence="1">
    <location>
        <begin position="116"/>
        <end position="139"/>
    </location>
</feature>